<accession>A0A8S2A390</accession>
<organism evidence="3 4">
    <name type="scientific">Arabidopsis arenosa</name>
    <name type="common">Sand rock-cress</name>
    <name type="synonym">Cardaminopsis arenosa</name>
    <dbReference type="NCBI Taxonomy" id="38785"/>
    <lineage>
        <taxon>Eukaryota</taxon>
        <taxon>Viridiplantae</taxon>
        <taxon>Streptophyta</taxon>
        <taxon>Embryophyta</taxon>
        <taxon>Tracheophyta</taxon>
        <taxon>Spermatophyta</taxon>
        <taxon>Magnoliopsida</taxon>
        <taxon>eudicotyledons</taxon>
        <taxon>Gunneridae</taxon>
        <taxon>Pentapetalae</taxon>
        <taxon>rosids</taxon>
        <taxon>malvids</taxon>
        <taxon>Brassicales</taxon>
        <taxon>Brassicaceae</taxon>
        <taxon>Camelineae</taxon>
        <taxon>Arabidopsis</taxon>
    </lineage>
</organism>
<keyword evidence="1" id="KW-1133">Transmembrane helix</keyword>
<dbReference type="SUPFAM" id="SSF52540">
    <property type="entry name" value="P-loop containing nucleoside triphosphate hydrolases"/>
    <property type="match status" value="1"/>
</dbReference>
<dbReference type="GO" id="GO:0016887">
    <property type="term" value="F:ATP hydrolysis activity"/>
    <property type="evidence" value="ECO:0007669"/>
    <property type="project" value="InterPro"/>
</dbReference>
<dbReference type="InterPro" id="IPR013283">
    <property type="entry name" value="RLI1"/>
</dbReference>
<gene>
    <name evidence="3" type="ORF">AARE701A_LOCUS7091</name>
</gene>
<dbReference type="PANTHER" id="PTHR19248">
    <property type="entry name" value="ATP-BINDING TRANSPORT PROTEIN-RELATED"/>
    <property type="match status" value="1"/>
</dbReference>
<keyword evidence="4" id="KW-1185">Reference proteome</keyword>
<dbReference type="Pfam" id="PF00005">
    <property type="entry name" value="ABC_tran"/>
    <property type="match status" value="1"/>
</dbReference>
<feature type="transmembrane region" description="Helical" evidence="1">
    <location>
        <begin position="338"/>
        <end position="359"/>
    </location>
</feature>
<feature type="transmembrane region" description="Helical" evidence="1">
    <location>
        <begin position="187"/>
        <end position="206"/>
    </location>
</feature>
<sequence>MMAHICADLELDPILDRRAKDVSGGELQRFAIAAVFIKKAEIYMFDEPPSFLDVRQRLKAAQHDLSVLDYLSDFVCCLYGKPTAYGVVTLPFSVREGINVFLAGFIPTENLRFRDESLTFKVSEIPQESDGEVKSYARYKYPNMSKTLGNFKLEVMQGEFTDSQIIVMLGENGTGETTFIRMLAKKTAFIVEHDFIIIVTLLLVYWKRLMKQLERMSETLAEAVTHSKYAVKGMLLAVQRRANLNMLLSIQETIDQVFDTQIIQTLSRHCVNVVDWEKRRKAAREGGTLSPQEMNLLRNMENTQIGPTGGILEGFEIGKGSQDARDMGLSIPYEYDHLYFYLFTSLLSYVFSNKALGLFD</sequence>
<dbReference type="GO" id="GO:0005524">
    <property type="term" value="F:ATP binding"/>
    <property type="evidence" value="ECO:0007669"/>
    <property type="project" value="InterPro"/>
</dbReference>
<keyword evidence="1" id="KW-0812">Transmembrane</keyword>
<evidence type="ECO:0000313" key="3">
    <source>
        <dbReference type="EMBL" id="CAE5967139.1"/>
    </source>
</evidence>
<keyword evidence="1" id="KW-0472">Membrane</keyword>
<evidence type="ECO:0000256" key="1">
    <source>
        <dbReference type="SAM" id="Phobius"/>
    </source>
</evidence>
<reference evidence="3" key="1">
    <citation type="submission" date="2021-01" db="EMBL/GenBank/DDBJ databases">
        <authorList>
            <person name="Bezrukov I."/>
        </authorList>
    </citation>
    <scope>NUCLEOTIDE SEQUENCE</scope>
</reference>
<feature type="domain" description="ABC transporter" evidence="2">
    <location>
        <begin position="3"/>
        <end position="48"/>
    </location>
</feature>
<dbReference type="InterPro" id="IPR027417">
    <property type="entry name" value="P-loop_NTPase"/>
</dbReference>
<dbReference type="EMBL" id="LR999453">
    <property type="protein sequence ID" value="CAE5967139.1"/>
    <property type="molecule type" value="Genomic_DNA"/>
</dbReference>
<dbReference type="Gene3D" id="3.40.50.300">
    <property type="entry name" value="P-loop containing nucleotide triphosphate hydrolases"/>
    <property type="match status" value="1"/>
</dbReference>
<evidence type="ECO:0000313" key="4">
    <source>
        <dbReference type="Proteomes" id="UP000682877"/>
    </source>
</evidence>
<dbReference type="Proteomes" id="UP000682877">
    <property type="component" value="Chromosome 3"/>
</dbReference>
<proteinExistence type="predicted"/>
<dbReference type="AlphaFoldDB" id="A0A8S2A390"/>
<protein>
    <recommendedName>
        <fullName evidence="2">ABC transporter domain-containing protein</fullName>
    </recommendedName>
</protein>
<name>A0A8S2A390_ARAAE</name>
<dbReference type="InterPro" id="IPR003439">
    <property type="entry name" value="ABC_transporter-like_ATP-bd"/>
</dbReference>
<evidence type="ECO:0000259" key="2">
    <source>
        <dbReference type="Pfam" id="PF00005"/>
    </source>
</evidence>